<keyword evidence="7 9" id="KW-0906">Nuclear pore complex</keyword>
<reference evidence="10 11" key="1">
    <citation type="journal article" date="2015" name="Fungal Genet. Biol.">
        <title>Evolution of novel wood decay mechanisms in Agaricales revealed by the genome sequences of Fistulina hepatica and Cylindrobasidium torrendii.</title>
        <authorList>
            <person name="Floudas D."/>
            <person name="Held B.W."/>
            <person name="Riley R."/>
            <person name="Nagy L.G."/>
            <person name="Koehler G."/>
            <person name="Ransdell A.S."/>
            <person name="Younus H."/>
            <person name="Chow J."/>
            <person name="Chiniquy J."/>
            <person name="Lipzen A."/>
            <person name="Tritt A."/>
            <person name="Sun H."/>
            <person name="Haridas S."/>
            <person name="LaButti K."/>
            <person name="Ohm R.A."/>
            <person name="Kues U."/>
            <person name="Blanchette R.A."/>
            <person name="Grigoriev I.V."/>
            <person name="Minto R.E."/>
            <person name="Hibbett D.S."/>
        </authorList>
    </citation>
    <scope>NUCLEOTIDE SEQUENCE [LARGE SCALE GENOMIC DNA]</scope>
    <source>
        <strain evidence="10 11">ATCC 64428</strain>
    </source>
</reference>
<dbReference type="AlphaFoldDB" id="A0A0D7AN44"/>
<gene>
    <name evidence="10" type="ORF">FISHEDRAFT_34385</name>
</gene>
<sequence>MAQEFLLNHLNLAPPLVAAGASEDLATAGQTLYVSPSPGDNSMAVFLGPVCCPCIDPSKESSLLPASDQVPVYLCSADEVPVAERRLFITDTLVIFTAFRNLMETAASHEDGWLEQEEASTTMRKLAIDYVNFIKECWVHTSQVENPETPLQCSSDSYRALYTCFSLFVILYMPEYGLEDAPVGDEVMEWLNVHFVEPSTEEGDHLSRLERPWEDESFWAYIARTTIRGLTKATVFFLNVLSEHPSKDLQDVAQELIPVVESQPLLKNFDSESAFKRATNLWRDRVKLLRIDMNHVPESDRYDDFDNWWDRLSDILGVLEGRGDVLRRLCGELGADWKEVCAAWGLFVQPHLRRQDLADVALEVQDGLPPDSTSEEDMIHSALILGRVEEALQHCANLDVWLAAHLADLFLSLKMIDSDVNDESGLSKRDSYILSYAEYLHSDPTLWRITVDYMYSCGKIGTARADEVLLRVPLRLVESAQADGGKTQAGNVVGVVKDVNQTCYDYKRESVRRTVCKIAARTLVQENLYGLAVSYCISAEDWTGMGRVVDKMLEEYLQSGMERFVKSASTVSLSLQELAARSNAMGIFVQRLSFVVRYADFHRLRTKGELFEAADELVVLLRDEIAPRAWWAVLLCDATELLQYEQAFLFSQAGVSHLLQKSEEIRMRSAQGAEADYLDVLARSSKGGKAEALNRLRAVRLALARYIARCSILDNF</sequence>
<keyword evidence="9" id="KW-0472">Membrane</keyword>
<comment type="subunit">
    <text evidence="9">Component of the nuclear pore complex (NPC).</text>
</comment>
<name>A0A0D7AN44_9AGAR</name>
<keyword evidence="11" id="KW-1185">Reference proteome</keyword>
<dbReference type="OrthoDB" id="17644at2759"/>
<evidence type="ECO:0000256" key="7">
    <source>
        <dbReference type="ARBA" id="ARBA00023132"/>
    </source>
</evidence>
<evidence type="ECO:0000256" key="5">
    <source>
        <dbReference type="ARBA" id="ARBA00022927"/>
    </source>
</evidence>
<accession>A0A0D7AN44</accession>
<dbReference type="GO" id="GO:0006606">
    <property type="term" value="P:protein import into nucleus"/>
    <property type="evidence" value="ECO:0007669"/>
    <property type="project" value="TreeGrafter"/>
</dbReference>
<evidence type="ECO:0000313" key="10">
    <source>
        <dbReference type="EMBL" id="KIY53012.1"/>
    </source>
</evidence>
<dbReference type="GO" id="GO:0017056">
    <property type="term" value="F:structural constituent of nuclear pore"/>
    <property type="evidence" value="ECO:0007669"/>
    <property type="project" value="TreeGrafter"/>
</dbReference>
<proteinExistence type="inferred from homology"/>
<dbReference type="PANTHER" id="PTHR13373:SF21">
    <property type="entry name" value="NUCLEAR PORE COMPLEX PROTEIN NUP85"/>
    <property type="match status" value="1"/>
</dbReference>
<keyword evidence="5 9" id="KW-0653">Protein transport</keyword>
<dbReference type="Pfam" id="PF07575">
    <property type="entry name" value="Nucleopor_Nup85"/>
    <property type="match status" value="1"/>
</dbReference>
<dbReference type="InterPro" id="IPR011502">
    <property type="entry name" value="Nucleoporin_Nup85"/>
</dbReference>
<protein>
    <recommendedName>
        <fullName evidence="9">Nuclear pore complex protein Nup85</fullName>
    </recommendedName>
</protein>
<dbReference type="GO" id="GO:0031965">
    <property type="term" value="C:nuclear membrane"/>
    <property type="evidence" value="ECO:0007669"/>
    <property type="project" value="UniProtKB-UniRule"/>
</dbReference>
<keyword evidence="3 9" id="KW-0813">Transport</keyword>
<comment type="subcellular location">
    <subcellularLocation>
        <location evidence="1 9">Nucleus</location>
        <location evidence="1 9">Nuclear pore complex</location>
    </subcellularLocation>
</comment>
<keyword evidence="4 9" id="KW-0509">mRNA transport</keyword>
<dbReference type="PANTHER" id="PTHR13373">
    <property type="entry name" value="FROUNT PROTEIN-RELATED"/>
    <property type="match status" value="1"/>
</dbReference>
<evidence type="ECO:0000256" key="3">
    <source>
        <dbReference type="ARBA" id="ARBA00022448"/>
    </source>
</evidence>
<dbReference type="EMBL" id="KN881629">
    <property type="protein sequence ID" value="KIY53012.1"/>
    <property type="molecule type" value="Genomic_DNA"/>
</dbReference>
<evidence type="ECO:0000313" key="11">
    <source>
        <dbReference type="Proteomes" id="UP000054144"/>
    </source>
</evidence>
<evidence type="ECO:0000256" key="9">
    <source>
        <dbReference type="RuleBase" id="RU365073"/>
    </source>
</evidence>
<evidence type="ECO:0000256" key="4">
    <source>
        <dbReference type="ARBA" id="ARBA00022816"/>
    </source>
</evidence>
<dbReference type="GO" id="GO:0031080">
    <property type="term" value="C:nuclear pore outer ring"/>
    <property type="evidence" value="ECO:0007669"/>
    <property type="project" value="TreeGrafter"/>
</dbReference>
<evidence type="ECO:0000256" key="6">
    <source>
        <dbReference type="ARBA" id="ARBA00023010"/>
    </source>
</evidence>
<dbReference type="GO" id="GO:0045893">
    <property type="term" value="P:positive regulation of DNA-templated transcription"/>
    <property type="evidence" value="ECO:0007669"/>
    <property type="project" value="TreeGrafter"/>
</dbReference>
<dbReference type="GO" id="GO:0006406">
    <property type="term" value="P:mRNA export from nucleus"/>
    <property type="evidence" value="ECO:0007669"/>
    <property type="project" value="TreeGrafter"/>
</dbReference>
<evidence type="ECO:0000256" key="2">
    <source>
        <dbReference type="ARBA" id="ARBA00005573"/>
    </source>
</evidence>
<evidence type="ECO:0000256" key="8">
    <source>
        <dbReference type="ARBA" id="ARBA00023242"/>
    </source>
</evidence>
<keyword evidence="6 9" id="KW-0811">Translocation</keyword>
<keyword evidence="8 9" id="KW-0539">Nucleus</keyword>
<comment type="function">
    <text evidence="9">Functions as a component of the nuclear pore complex (NPC).</text>
</comment>
<organism evidence="10 11">
    <name type="scientific">Fistulina hepatica ATCC 64428</name>
    <dbReference type="NCBI Taxonomy" id="1128425"/>
    <lineage>
        <taxon>Eukaryota</taxon>
        <taxon>Fungi</taxon>
        <taxon>Dikarya</taxon>
        <taxon>Basidiomycota</taxon>
        <taxon>Agaricomycotina</taxon>
        <taxon>Agaricomycetes</taxon>
        <taxon>Agaricomycetidae</taxon>
        <taxon>Agaricales</taxon>
        <taxon>Fistulinaceae</taxon>
        <taxon>Fistulina</taxon>
    </lineage>
</organism>
<evidence type="ECO:0000256" key="1">
    <source>
        <dbReference type="ARBA" id="ARBA00004567"/>
    </source>
</evidence>
<dbReference type="Proteomes" id="UP000054144">
    <property type="component" value="Unassembled WGS sequence"/>
</dbReference>
<comment type="similarity">
    <text evidence="2 9">Belongs to the nucleoporin Nup85 family.</text>
</comment>